<organism evidence="2 3">
    <name type="scientific">Actinomadura fibrosa</name>
    <dbReference type="NCBI Taxonomy" id="111802"/>
    <lineage>
        <taxon>Bacteria</taxon>
        <taxon>Bacillati</taxon>
        <taxon>Actinomycetota</taxon>
        <taxon>Actinomycetes</taxon>
        <taxon>Streptosporangiales</taxon>
        <taxon>Thermomonosporaceae</taxon>
        <taxon>Actinomadura</taxon>
    </lineage>
</organism>
<keyword evidence="2" id="KW-0413">Isomerase</keyword>
<dbReference type="Pfam" id="PF11716">
    <property type="entry name" value="MDMPI_N"/>
    <property type="match status" value="1"/>
</dbReference>
<dbReference type="PANTHER" id="PTHR40758">
    <property type="entry name" value="CONSERVED PROTEIN"/>
    <property type="match status" value="1"/>
</dbReference>
<dbReference type="InterPro" id="IPR017517">
    <property type="entry name" value="Maleyloyr_isom"/>
</dbReference>
<evidence type="ECO:0000313" key="3">
    <source>
        <dbReference type="Proteomes" id="UP001597063"/>
    </source>
</evidence>
<dbReference type="NCBIfam" id="TIGR03083">
    <property type="entry name" value="maleylpyruvate isomerase family mycothiol-dependent enzyme"/>
    <property type="match status" value="1"/>
</dbReference>
<dbReference type="Proteomes" id="UP001597063">
    <property type="component" value="Unassembled WGS sequence"/>
</dbReference>
<feature type="domain" description="Mycothiol-dependent maleylpyruvate isomerase metal-binding" evidence="1">
    <location>
        <begin position="34"/>
        <end position="150"/>
    </location>
</feature>
<gene>
    <name evidence="2" type="ORF">ACFQZM_16845</name>
</gene>
<sequence>MTAPEPGRLDLGTAPPGVEPLDAARLAEGLRVHTAGLADAAAGLDPATPVPTCPEWRLRDLVGHIAQAHRWAATLVRTGEVGDVPDATRTEPGPPDAWPDLLREGAAELVDAIEGTGPGTVVFTYLGPRPAVFWLRRMLHDTSVHHADAAITAGVPFAIAPDLAADAISEGLELMSAPGAESFKPDLAALRGRGETLGLRPADGPLPGWVITRAPEGFRAEHAGPAATAAADVEITAPVRDLLLMLTRRRSPEEAGAAITGDRALLDHWLAHTAF</sequence>
<name>A0ABW2XPI4_9ACTN</name>
<comment type="caution">
    <text evidence="2">The sequence shown here is derived from an EMBL/GenBank/DDBJ whole genome shotgun (WGS) entry which is preliminary data.</text>
</comment>
<dbReference type="InterPro" id="IPR024344">
    <property type="entry name" value="MDMPI_metal-binding"/>
</dbReference>
<protein>
    <submittedName>
        <fullName evidence="2">Maleylpyruvate isomerase family mycothiol-dependent enzyme</fullName>
    </submittedName>
</protein>
<evidence type="ECO:0000259" key="1">
    <source>
        <dbReference type="Pfam" id="PF11716"/>
    </source>
</evidence>
<proteinExistence type="predicted"/>
<dbReference type="RefSeq" id="WP_207400102.1">
    <property type="nucleotide sequence ID" value="NZ_CAACUY010000151.1"/>
</dbReference>
<dbReference type="InterPro" id="IPR034660">
    <property type="entry name" value="DinB/YfiT-like"/>
</dbReference>
<dbReference type="EMBL" id="JBHTGP010000008">
    <property type="protein sequence ID" value="MFD0686171.1"/>
    <property type="molecule type" value="Genomic_DNA"/>
</dbReference>
<keyword evidence="3" id="KW-1185">Reference proteome</keyword>
<dbReference type="SUPFAM" id="SSF109854">
    <property type="entry name" value="DinB/YfiT-like putative metalloenzymes"/>
    <property type="match status" value="1"/>
</dbReference>
<dbReference type="PANTHER" id="PTHR40758:SF1">
    <property type="entry name" value="CONSERVED PROTEIN"/>
    <property type="match status" value="1"/>
</dbReference>
<dbReference type="GO" id="GO:0016853">
    <property type="term" value="F:isomerase activity"/>
    <property type="evidence" value="ECO:0007669"/>
    <property type="project" value="UniProtKB-KW"/>
</dbReference>
<evidence type="ECO:0000313" key="2">
    <source>
        <dbReference type="EMBL" id="MFD0686171.1"/>
    </source>
</evidence>
<reference evidence="3" key="1">
    <citation type="journal article" date="2019" name="Int. J. Syst. Evol. Microbiol.">
        <title>The Global Catalogue of Microorganisms (GCM) 10K type strain sequencing project: providing services to taxonomists for standard genome sequencing and annotation.</title>
        <authorList>
            <consortium name="The Broad Institute Genomics Platform"/>
            <consortium name="The Broad Institute Genome Sequencing Center for Infectious Disease"/>
            <person name="Wu L."/>
            <person name="Ma J."/>
        </authorList>
    </citation>
    <scope>NUCLEOTIDE SEQUENCE [LARGE SCALE GENOMIC DNA]</scope>
    <source>
        <strain evidence="3">JCM 9371</strain>
    </source>
</reference>
<accession>A0ABW2XPI4</accession>